<reference evidence="2" key="1">
    <citation type="submission" date="2022-12" db="EMBL/GenBank/DDBJ databases">
        <authorList>
            <person name="Mo P."/>
        </authorList>
    </citation>
    <scope>NUCLEOTIDE SEQUENCE [LARGE SCALE GENOMIC DNA]</scope>
    <source>
        <strain evidence="2">HUAS 3-15</strain>
    </source>
</reference>
<proteinExistence type="predicted"/>
<accession>A0ABY7QEM7</accession>
<sequence>MTGSCAATTATTSEHALDAVATAGLLGRAGSAAYGGDAVHAAGSPQITVHGSRTPGMFRLLLEASEPLPAAERPERLTALAVAGSDRLKDRRAAFATFKASTDERPGEEGGFR</sequence>
<dbReference type="Proteomes" id="UP001212821">
    <property type="component" value="Chromosome"/>
</dbReference>
<dbReference type="RefSeq" id="WP_270150362.1">
    <property type="nucleotide sequence ID" value="NZ_CP115450.1"/>
</dbReference>
<dbReference type="EMBL" id="CP115450">
    <property type="protein sequence ID" value="WBP91165.1"/>
    <property type="molecule type" value="Genomic_DNA"/>
</dbReference>
<protein>
    <submittedName>
        <fullName evidence="1">Uncharacterized protein</fullName>
    </submittedName>
</protein>
<keyword evidence="2" id="KW-1185">Reference proteome</keyword>
<organism evidence="1 2">
    <name type="scientific">Kitasatospora cathayae</name>
    <dbReference type="NCBI Taxonomy" id="3004092"/>
    <lineage>
        <taxon>Bacteria</taxon>
        <taxon>Bacillati</taxon>
        <taxon>Actinomycetota</taxon>
        <taxon>Actinomycetes</taxon>
        <taxon>Kitasatosporales</taxon>
        <taxon>Streptomycetaceae</taxon>
        <taxon>Kitasatospora</taxon>
    </lineage>
</organism>
<evidence type="ECO:0000313" key="2">
    <source>
        <dbReference type="Proteomes" id="UP001212821"/>
    </source>
</evidence>
<evidence type="ECO:0000313" key="1">
    <source>
        <dbReference type="EMBL" id="WBP91165.1"/>
    </source>
</evidence>
<gene>
    <name evidence="1" type="ORF">O1G21_38335</name>
</gene>
<name>A0ABY7QEM7_9ACTN</name>